<feature type="compositionally biased region" description="Low complexity" evidence="1">
    <location>
        <begin position="101"/>
        <end position="116"/>
    </location>
</feature>
<sequence length="439" mass="46981">MHSVWRVPGCVSGKNTTAAAADEPPDPPLVPPDPPNPSSPLSPQHFPTLSEAKSTSKSSTKYRFGSTSRSVIAPSSEFKGAQPSSTGASKARTIVPPSTEATTKAPPVTVVSAPPTDLTVSSDEQNHGQALKITPPKDSSPLQTNKSLSFPPKLNPIPSIQNQTRKDPTKTLPVGAPKPLTGQSASFQTQPPPPTLVELVEFEREDGEVVEVSVHYPWVPPTCSHCHELGHIVKNCLLYLPPQEDSDAAKKKKMANQESVKQNKKFRPITQSKVVPQQPKAKLTSVPEPSLSTSSEKETNDEVPPPLPPHPLTNPPTIYHLTINSSLTPIKATQQPLLNPFPNPLNATSLNPFLTPQQNPRPSLKRSRSSPTLSPPLSSNPNPFVQFTALLNTSQQNPSDQNPPPSSLTIVQTNKNPCAPISPSPSSPTLTLSNSFVAS</sequence>
<organism evidence="2 3">
    <name type="scientific">Brassica rapa subsp. trilocularis</name>
    <dbReference type="NCBI Taxonomy" id="1813537"/>
    <lineage>
        <taxon>Eukaryota</taxon>
        <taxon>Viridiplantae</taxon>
        <taxon>Streptophyta</taxon>
        <taxon>Embryophyta</taxon>
        <taxon>Tracheophyta</taxon>
        <taxon>Spermatophyta</taxon>
        <taxon>Magnoliopsida</taxon>
        <taxon>eudicotyledons</taxon>
        <taxon>Gunneridae</taxon>
        <taxon>Pentapetalae</taxon>
        <taxon>rosids</taxon>
        <taxon>malvids</taxon>
        <taxon>Brassicales</taxon>
        <taxon>Brassicaceae</taxon>
        <taxon>Brassiceae</taxon>
        <taxon>Brassica</taxon>
    </lineage>
</organism>
<feature type="region of interest" description="Disordered" evidence="1">
    <location>
        <begin position="334"/>
        <end position="439"/>
    </location>
</feature>
<evidence type="ECO:0000313" key="2">
    <source>
        <dbReference type="EMBL" id="KAG5398265.1"/>
    </source>
</evidence>
<feature type="compositionally biased region" description="Pro residues" evidence="1">
    <location>
        <begin position="303"/>
        <end position="314"/>
    </location>
</feature>
<gene>
    <name evidence="2" type="primary">A05g508340.1_BraROA</name>
    <name evidence="2" type="ORF">IGI04_020079</name>
</gene>
<feature type="compositionally biased region" description="Pro residues" evidence="1">
    <location>
        <begin position="26"/>
        <end position="40"/>
    </location>
</feature>
<keyword evidence="3" id="KW-1185">Reference proteome</keyword>
<feature type="compositionally biased region" description="Polar residues" evidence="1">
    <location>
        <begin position="347"/>
        <end position="358"/>
    </location>
</feature>
<feature type="region of interest" description="Disordered" evidence="1">
    <location>
        <begin position="248"/>
        <end position="319"/>
    </location>
</feature>
<dbReference type="EMBL" id="JADBGQ010000005">
    <property type="protein sequence ID" value="KAG5398265.1"/>
    <property type="molecule type" value="Genomic_DNA"/>
</dbReference>
<accession>A0ABQ7MHP3</accession>
<evidence type="ECO:0000313" key="3">
    <source>
        <dbReference type="Proteomes" id="UP000823674"/>
    </source>
</evidence>
<proteinExistence type="predicted"/>
<feature type="compositionally biased region" description="Low complexity" evidence="1">
    <location>
        <begin position="336"/>
        <end position="346"/>
    </location>
</feature>
<feature type="region of interest" description="Disordered" evidence="1">
    <location>
        <begin position="1"/>
        <end position="193"/>
    </location>
</feature>
<reference evidence="2 3" key="1">
    <citation type="submission" date="2021-03" db="EMBL/GenBank/DDBJ databases">
        <authorList>
            <person name="King G.J."/>
            <person name="Bancroft I."/>
            <person name="Baten A."/>
            <person name="Bloomfield J."/>
            <person name="Borpatragohain P."/>
            <person name="He Z."/>
            <person name="Irish N."/>
            <person name="Irwin J."/>
            <person name="Liu K."/>
            <person name="Mauleon R.P."/>
            <person name="Moore J."/>
            <person name="Morris R."/>
            <person name="Ostergaard L."/>
            <person name="Wang B."/>
            <person name="Wells R."/>
        </authorList>
    </citation>
    <scope>NUCLEOTIDE SEQUENCE [LARGE SCALE GENOMIC DNA]</scope>
    <source>
        <strain evidence="2">R-o-18</strain>
        <tissue evidence="2">Leaf</tissue>
    </source>
</reference>
<protein>
    <recommendedName>
        <fullName evidence="4">CCHC-type domain-containing protein</fullName>
    </recommendedName>
</protein>
<evidence type="ECO:0008006" key="4">
    <source>
        <dbReference type="Google" id="ProtNLM"/>
    </source>
</evidence>
<evidence type="ECO:0000256" key="1">
    <source>
        <dbReference type="SAM" id="MobiDB-lite"/>
    </source>
</evidence>
<feature type="non-terminal residue" evidence="2">
    <location>
        <position position="439"/>
    </location>
</feature>
<name>A0ABQ7MHP3_BRACM</name>
<feature type="compositionally biased region" description="Low complexity" evidence="1">
    <location>
        <begin position="369"/>
        <end position="383"/>
    </location>
</feature>
<comment type="caution">
    <text evidence="2">The sequence shown here is derived from an EMBL/GenBank/DDBJ whole genome shotgun (WGS) entry which is preliminary data.</text>
</comment>
<dbReference type="Proteomes" id="UP000823674">
    <property type="component" value="Chromosome A05"/>
</dbReference>